<reference evidence="1 2" key="1">
    <citation type="submission" date="2017-07" db="EMBL/GenBank/DDBJ databases">
        <title>blaIMP-27 on transferable plasmids in Proteus mirabilis and Providencia rettgeri.</title>
        <authorList>
            <person name="Potter R."/>
        </authorList>
    </citation>
    <scope>NUCLEOTIDE SEQUENCE [LARGE SCALE GENOMIC DNA]</scope>
    <source>
        <strain evidence="1 2">PR1</strain>
    </source>
</reference>
<gene>
    <name evidence="1" type="ORF">CHI95_23405</name>
</gene>
<name>A0A264VLC2_PRORE</name>
<protein>
    <submittedName>
        <fullName evidence="1">Uncharacterized protein</fullName>
    </submittedName>
</protein>
<dbReference type="RefSeq" id="WP_094963156.1">
    <property type="nucleotide sequence ID" value="NZ_NOWC01000045.1"/>
</dbReference>
<comment type="caution">
    <text evidence="1">The sequence shown here is derived from an EMBL/GenBank/DDBJ whole genome shotgun (WGS) entry which is preliminary data.</text>
</comment>
<accession>A0A264VLC2</accession>
<dbReference type="Proteomes" id="UP000216001">
    <property type="component" value="Unassembled WGS sequence"/>
</dbReference>
<evidence type="ECO:0000313" key="2">
    <source>
        <dbReference type="Proteomes" id="UP000216001"/>
    </source>
</evidence>
<dbReference type="AlphaFoldDB" id="A0A264VLC2"/>
<evidence type="ECO:0000313" key="1">
    <source>
        <dbReference type="EMBL" id="OZS72120.1"/>
    </source>
</evidence>
<organism evidence="1 2">
    <name type="scientific">Providencia rettgeri</name>
    <dbReference type="NCBI Taxonomy" id="587"/>
    <lineage>
        <taxon>Bacteria</taxon>
        <taxon>Pseudomonadati</taxon>
        <taxon>Pseudomonadota</taxon>
        <taxon>Gammaproteobacteria</taxon>
        <taxon>Enterobacterales</taxon>
        <taxon>Morganellaceae</taxon>
        <taxon>Providencia</taxon>
    </lineage>
</organism>
<dbReference type="EMBL" id="NOWC01000045">
    <property type="protein sequence ID" value="OZS72120.1"/>
    <property type="molecule type" value="Genomic_DNA"/>
</dbReference>
<proteinExistence type="predicted"/>
<sequence length="81" mass="9279">MGKMTFVVEYEFDDEPIVYEGMKILGGRLVTSELYDYRDALLSQNEAQAVKNSISFSDLRECCEELEVNYDEVIAKLETAL</sequence>